<dbReference type="AlphaFoldDB" id="A0A857FJY7"/>
<dbReference type="EMBL" id="CP041348">
    <property type="protein sequence ID" value="QHC34548.1"/>
    <property type="molecule type" value="Genomic_DNA"/>
</dbReference>
<reference evidence="1 2" key="1">
    <citation type="journal article" date="2020" name="Carbohydr. Polym.">
        <title>Characterization and optimization of production of bacterial cellulose from strain CGMCC 17276 based on whole-genome analysis.</title>
        <authorList>
            <person name="Lu T."/>
            <person name="Gao H."/>
            <person name="Liao B."/>
            <person name="Wu J."/>
            <person name="Zhang W."/>
            <person name="Huang J."/>
            <person name="Liu M."/>
            <person name="Huang J."/>
            <person name="Chang Z."/>
            <person name="Jin M."/>
            <person name="Yi Z."/>
            <person name="Jiang D."/>
        </authorList>
    </citation>
    <scope>NUCLEOTIDE SEQUENCE [LARGE SCALE GENOMIC DNA]</scope>
    <source>
        <strain evidence="1 2">CGMCC 17276</strain>
    </source>
</reference>
<organism evidence="1 2">
    <name type="scientific">Komagataeibacter xylinus</name>
    <name type="common">Gluconacetobacter xylinus</name>
    <dbReference type="NCBI Taxonomy" id="28448"/>
    <lineage>
        <taxon>Bacteria</taxon>
        <taxon>Pseudomonadati</taxon>
        <taxon>Pseudomonadota</taxon>
        <taxon>Alphaproteobacteria</taxon>
        <taxon>Acetobacterales</taxon>
        <taxon>Acetobacteraceae</taxon>
        <taxon>Komagataeibacter</taxon>
    </lineage>
</organism>
<dbReference type="Proteomes" id="UP000464674">
    <property type="component" value="Chromosome"/>
</dbReference>
<gene>
    <name evidence="1" type="ORF">FMA36_02640</name>
</gene>
<protein>
    <submittedName>
        <fullName evidence="1">Uncharacterized protein</fullName>
    </submittedName>
</protein>
<evidence type="ECO:0000313" key="1">
    <source>
        <dbReference type="EMBL" id="QHC34548.1"/>
    </source>
</evidence>
<proteinExistence type="predicted"/>
<evidence type="ECO:0000313" key="2">
    <source>
        <dbReference type="Proteomes" id="UP000464674"/>
    </source>
</evidence>
<name>A0A857FJY7_KOMXY</name>
<accession>A0A857FJY7</accession>
<sequence>MDMEIPAGFSMGCHRGLPEQAVQKKSRKAKGFLVKHFPESFQEHRLFEKRRHPKNFHHFSNILF</sequence>